<evidence type="ECO:0000256" key="4">
    <source>
        <dbReference type="ARBA" id="ARBA00022840"/>
    </source>
</evidence>
<keyword evidence="8" id="KW-1185">Reference proteome</keyword>
<dbReference type="RefSeq" id="WP_078807257.1">
    <property type="nucleotide sequence ID" value="NZ_FUXI01000013.1"/>
</dbReference>
<keyword evidence="4 7" id="KW-0067">ATP-binding</keyword>
<keyword evidence="3" id="KW-0547">Nucleotide-binding</keyword>
<dbReference type="SMART" id="SM00382">
    <property type="entry name" value="AAA"/>
    <property type="match status" value="1"/>
</dbReference>
<dbReference type="GO" id="GO:0022857">
    <property type="term" value="F:transmembrane transporter activity"/>
    <property type="evidence" value="ECO:0007669"/>
    <property type="project" value="UniProtKB-ARBA"/>
</dbReference>
<evidence type="ECO:0000256" key="1">
    <source>
        <dbReference type="ARBA" id="ARBA00005417"/>
    </source>
</evidence>
<dbReference type="InterPro" id="IPR003439">
    <property type="entry name" value="ABC_transporter-like_ATP-bd"/>
</dbReference>
<sequence length="234" mass="25872">MLLQAKKISKSFGNKYNAIQALKEVDFAVEQGDFVVILGASGGGKTTLLNTLSTLETVDSGEIYYEGRDVQALSEKEKTDFRRKSISFIFQQYHLVAELTVLENIKLGSYLNETKTIDILGLMKQLDIENLKDKYPYELSGGQQQRVAIARALAKNPKILFCDEPTGALDEKTGKSVLGYLEKINAENATTIIMVTHTAGIGEMAKRVIRVNSGQIVEDKKNLSPISASEVYWG</sequence>
<dbReference type="PANTHER" id="PTHR42798">
    <property type="entry name" value="LIPOPROTEIN-RELEASING SYSTEM ATP-BINDING PROTEIN LOLD"/>
    <property type="match status" value="1"/>
</dbReference>
<dbReference type="GO" id="GO:0005524">
    <property type="term" value="F:ATP binding"/>
    <property type="evidence" value="ECO:0007669"/>
    <property type="project" value="UniProtKB-KW"/>
</dbReference>
<evidence type="ECO:0000256" key="2">
    <source>
        <dbReference type="ARBA" id="ARBA00022448"/>
    </source>
</evidence>
<organism evidence="7 8">
    <name type="scientific">Pilibacter termitis</name>
    <dbReference type="NCBI Taxonomy" id="263852"/>
    <lineage>
        <taxon>Bacteria</taxon>
        <taxon>Bacillati</taxon>
        <taxon>Bacillota</taxon>
        <taxon>Bacilli</taxon>
        <taxon>Lactobacillales</taxon>
        <taxon>Enterococcaceae</taxon>
        <taxon>Pilibacter</taxon>
    </lineage>
</organism>
<evidence type="ECO:0000313" key="7">
    <source>
        <dbReference type="EMBL" id="SJZ74844.1"/>
    </source>
</evidence>
<keyword evidence="5" id="KW-0029">Amino-acid transport</keyword>
<protein>
    <submittedName>
        <fullName evidence="7">Putative ABC transport system ATP-binding protein</fullName>
    </submittedName>
</protein>
<name>A0A1T4N6K2_9ENTE</name>
<dbReference type="FunFam" id="3.40.50.300:FF:000032">
    <property type="entry name" value="Export ABC transporter ATP-binding protein"/>
    <property type="match status" value="1"/>
</dbReference>
<evidence type="ECO:0000256" key="3">
    <source>
        <dbReference type="ARBA" id="ARBA00022741"/>
    </source>
</evidence>
<gene>
    <name evidence="7" type="ORF">SAMN02745116_01320</name>
</gene>
<dbReference type="GO" id="GO:0006865">
    <property type="term" value="P:amino acid transport"/>
    <property type="evidence" value="ECO:0007669"/>
    <property type="project" value="UniProtKB-KW"/>
</dbReference>
<keyword evidence="2" id="KW-0813">Transport</keyword>
<reference evidence="7 8" key="1">
    <citation type="submission" date="2017-02" db="EMBL/GenBank/DDBJ databases">
        <authorList>
            <person name="Peterson S.W."/>
        </authorList>
    </citation>
    <scope>NUCLEOTIDE SEQUENCE [LARGE SCALE GENOMIC DNA]</scope>
    <source>
        <strain evidence="7 8">ATCC BAA-1030</strain>
    </source>
</reference>
<dbReference type="STRING" id="263852.SAMN02745116_01320"/>
<dbReference type="AlphaFoldDB" id="A0A1T4N6K2"/>
<dbReference type="CDD" id="cd03255">
    <property type="entry name" value="ABC_MJ0796_LolCDE_FtsE"/>
    <property type="match status" value="1"/>
</dbReference>
<dbReference type="PANTHER" id="PTHR42798:SF2">
    <property type="entry name" value="ABC TRANSPORTER ATP-BINDING PROTEIN MG467-RELATED"/>
    <property type="match status" value="1"/>
</dbReference>
<dbReference type="PROSITE" id="PS00211">
    <property type="entry name" value="ABC_TRANSPORTER_1"/>
    <property type="match status" value="1"/>
</dbReference>
<dbReference type="GO" id="GO:0098796">
    <property type="term" value="C:membrane protein complex"/>
    <property type="evidence" value="ECO:0007669"/>
    <property type="project" value="UniProtKB-ARBA"/>
</dbReference>
<dbReference type="OrthoDB" id="9791546at2"/>
<dbReference type="InterPro" id="IPR027417">
    <property type="entry name" value="P-loop_NTPase"/>
</dbReference>
<evidence type="ECO:0000256" key="5">
    <source>
        <dbReference type="ARBA" id="ARBA00022970"/>
    </source>
</evidence>
<dbReference type="Gene3D" id="3.40.50.300">
    <property type="entry name" value="P-loop containing nucleotide triphosphate hydrolases"/>
    <property type="match status" value="1"/>
</dbReference>
<dbReference type="InterPro" id="IPR017911">
    <property type="entry name" value="MacB-like_ATP-bd"/>
</dbReference>
<dbReference type="Proteomes" id="UP000190328">
    <property type="component" value="Unassembled WGS sequence"/>
</dbReference>
<dbReference type="SUPFAM" id="SSF52540">
    <property type="entry name" value="P-loop containing nucleoside triphosphate hydrolases"/>
    <property type="match status" value="1"/>
</dbReference>
<dbReference type="GO" id="GO:0016887">
    <property type="term" value="F:ATP hydrolysis activity"/>
    <property type="evidence" value="ECO:0007669"/>
    <property type="project" value="InterPro"/>
</dbReference>
<accession>A0A1T4N6K2</accession>
<dbReference type="PROSITE" id="PS50893">
    <property type="entry name" value="ABC_TRANSPORTER_2"/>
    <property type="match status" value="1"/>
</dbReference>
<dbReference type="Pfam" id="PF00005">
    <property type="entry name" value="ABC_tran"/>
    <property type="match status" value="1"/>
</dbReference>
<evidence type="ECO:0000313" key="8">
    <source>
        <dbReference type="Proteomes" id="UP000190328"/>
    </source>
</evidence>
<dbReference type="InterPro" id="IPR017871">
    <property type="entry name" value="ABC_transporter-like_CS"/>
</dbReference>
<feature type="domain" description="ABC transporter" evidence="6">
    <location>
        <begin position="3"/>
        <end position="231"/>
    </location>
</feature>
<dbReference type="EMBL" id="FUXI01000013">
    <property type="protein sequence ID" value="SJZ74844.1"/>
    <property type="molecule type" value="Genomic_DNA"/>
</dbReference>
<proteinExistence type="inferred from homology"/>
<dbReference type="InterPro" id="IPR003593">
    <property type="entry name" value="AAA+_ATPase"/>
</dbReference>
<comment type="similarity">
    <text evidence="1">Belongs to the ABC transporter superfamily.</text>
</comment>
<evidence type="ECO:0000259" key="6">
    <source>
        <dbReference type="PROSITE" id="PS50893"/>
    </source>
</evidence>